<dbReference type="OrthoDB" id="7596655at2"/>
<evidence type="ECO:0008006" key="4">
    <source>
        <dbReference type="Google" id="ProtNLM"/>
    </source>
</evidence>
<evidence type="ECO:0000313" key="2">
    <source>
        <dbReference type="EMBL" id="PIL38860.1"/>
    </source>
</evidence>
<organism evidence="2 3">
    <name type="scientific">Massilia psychrophila</name>
    <dbReference type="NCBI Taxonomy" id="1603353"/>
    <lineage>
        <taxon>Bacteria</taxon>
        <taxon>Pseudomonadati</taxon>
        <taxon>Pseudomonadota</taxon>
        <taxon>Betaproteobacteria</taxon>
        <taxon>Burkholderiales</taxon>
        <taxon>Oxalobacteraceae</taxon>
        <taxon>Telluria group</taxon>
        <taxon>Massilia</taxon>
    </lineage>
</organism>
<protein>
    <recommendedName>
        <fullName evidence="4">Conjugal transfer protein</fullName>
    </recommendedName>
</protein>
<name>A0A2G8SYI4_9BURK</name>
<dbReference type="Proteomes" id="UP000228593">
    <property type="component" value="Unassembled WGS sequence"/>
</dbReference>
<accession>A0A2G8SYI4</accession>
<comment type="caution">
    <text evidence="2">The sequence shown here is derived from an EMBL/GenBank/DDBJ whole genome shotgun (WGS) entry which is preliminary data.</text>
</comment>
<dbReference type="InterPro" id="IPR050043">
    <property type="entry name" value="KfrC-like_dom"/>
</dbReference>
<dbReference type="EMBL" id="PDOB01000027">
    <property type="protein sequence ID" value="PIL38860.1"/>
    <property type="molecule type" value="Genomic_DNA"/>
</dbReference>
<feature type="coiled-coil region" evidence="1">
    <location>
        <begin position="68"/>
        <end position="140"/>
    </location>
</feature>
<sequence>MDQKRGQPGQQNRVTQAILPVQDADLQADSLTERARELQAQQASLPDAGRIETTLATTLATTYSAALAVQVEAKYDQAERIEDKLENLIEQQSSRLQQCRSQQPSLIALPGARSRWQQQLEQQQGTLQRLQGRLETVREIKEGMGTHGPRMEELATRKLRHQELGLACEWDQLQEAQRMNLAHQRRLKQEKEQLERQMGRAGLSHVLVLAQRPT</sequence>
<keyword evidence="3" id="KW-1185">Reference proteome</keyword>
<keyword evidence="1" id="KW-0175">Coiled coil</keyword>
<evidence type="ECO:0000313" key="3">
    <source>
        <dbReference type="Proteomes" id="UP000228593"/>
    </source>
</evidence>
<dbReference type="AlphaFoldDB" id="A0A2G8SYI4"/>
<dbReference type="RefSeq" id="WP_099916889.1">
    <property type="nucleotide sequence ID" value="NZ_BMHS01000032.1"/>
</dbReference>
<reference evidence="2 3" key="1">
    <citation type="submission" date="2017-10" db="EMBL/GenBank/DDBJ databases">
        <title>Massilia psychrophilum sp. nov., a novel purple-pigmented bacterium isolated from Tianshan glacier, Xinjiang Municipality, China.</title>
        <authorList>
            <person name="Wang H."/>
        </authorList>
    </citation>
    <scope>NUCLEOTIDE SEQUENCE [LARGE SCALE GENOMIC DNA]</scope>
    <source>
        <strain evidence="2 3">JCM 30813</strain>
    </source>
</reference>
<evidence type="ECO:0000256" key="1">
    <source>
        <dbReference type="SAM" id="Coils"/>
    </source>
</evidence>
<dbReference type="NCBIfam" id="NF042916">
    <property type="entry name" value="IncP_KfrC_dom"/>
    <property type="match status" value="1"/>
</dbReference>
<gene>
    <name evidence="2" type="ORF">CR103_15620</name>
</gene>
<proteinExistence type="predicted"/>
<feature type="coiled-coil region" evidence="1">
    <location>
        <begin position="173"/>
        <end position="204"/>
    </location>
</feature>